<dbReference type="InterPro" id="IPR004437">
    <property type="entry name" value="ParB/RepB/Spo0J"/>
</dbReference>
<name>W2V122_9RICK</name>
<dbReference type="Gene3D" id="3.90.1530.30">
    <property type="match status" value="1"/>
</dbReference>
<dbReference type="GO" id="GO:0003677">
    <property type="term" value="F:DNA binding"/>
    <property type="evidence" value="ECO:0007669"/>
    <property type="project" value="UniProtKB-KW"/>
</dbReference>
<dbReference type="NCBIfam" id="TIGR00180">
    <property type="entry name" value="parB_part"/>
    <property type="match status" value="1"/>
</dbReference>
<evidence type="ECO:0000313" key="8">
    <source>
        <dbReference type="Proteomes" id="UP000018951"/>
    </source>
</evidence>
<dbReference type="FunFam" id="1.10.10.2830:FF:000001">
    <property type="entry name" value="Chromosome partitioning protein ParB"/>
    <property type="match status" value="1"/>
</dbReference>
<dbReference type="SUPFAM" id="SSF109709">
    <property type="entry name" value="KorB DNA-binding domain-like"/>
    <property type="match status" value="1"/>
</dbReference>
<dbReference type="SUPFAM" id="SSF110849">
    <property type="entry name" value="ParB/Sulfiredoxin"/>
    <property type="match status" value="1"/>
</dbReference>
<evidence type="ECO:0000256" key="2">
    <source>
        <dbReference type="ARBA" id="ARBA00022372"/>
    </source>
</evidence>
<dbReference type="AlphaFoldDB" id="W2V122"/>
<dbReference type="PANTHER" id="PTHR33375:SF1">
    <property type="entry name" value="CHROMOSOME-PARTITIONING PROTEIN PARB-RELATED"/>
    <property type="match status" value="1"/>
</dbReference>
<gene>
    <name evidence="7" type="primary">parB</name>
    <name evidence="7" type="ORF">P857_967</name>
</gene>
<dbReference type="GO" id="GO:0007059">
    <property type="term" value="P:chromosome segregation"/>
    <property type="evidence" value="ECO:0007669"/>
    <property type="project" value="UniProtKB-KW"/>
</dbReference>
<dbReference type="Proteomes" id="UP000018951">
    <property type="component" value="Unassembled WGS sequence"/>
</dbReference>
<accession>W2V122</accession>
<keyword evidence="4" id="KW-0238">DNA-binding</keyword>
<dbReference type="Pfam" id="PF17762">
    <property type="entry name" value="HTH_ParB"/>
    <property type="match status" value="1"/>
</dbReference>
<comment type="function">
    <text evidence="5">Involved in chromosome partition. Localize to both poles of the predivisional cell following completion of DNA replication. Binds to the DNA origin of replication.</text>
</comment>
<keyword evidence="8" id="KW-1185">Reference proteome</keyword>
<dbReference type="InterPro" id="IPR003115">
    <property type="entry name" value="ParB_N"/>
</dbReference>
<reference evidence="7 8" key="1">
    <citation type="journal article" date="2013" name="PLoS ONE">
        <title>Bacterial endosymbiosis in a chordate host: long-term co-evolution and conservation of secondary metabolism.</title>
        <authorList>
            <person name="Kwan J.C."/>
            <person name="Schmidt E.W."/>
        </authorList>
    </citation>
    <scope>NUCLEOTIDE SEQUENCE [LARGE SCALE GENOMIC DNA]</scope>
    <source>
        <strain evidence="8">L6</strain>
    </source>
</reference>
<dbReference type="CDD" id="cd16393">
    <property type="entry name" value="SPO0J_N"/>
    <property type="match status" value="1"/>
</dbReference>
<dbReference type="PANTHER" id="PTHR33375">
    <property type="entry name" value="CHROMOSOME-PARTITIONING PROTEIN PARB-RELATED"/>
    <property type="match status" value="1"/>
</dbReference>
<dbReference type="PATRIC" id="fig|1401685.3.peg.196"/>
<feature type="domain" description="ParB-like N-terminal" evidence="6">
    <location>
        <begin position="29"/>
        <end position="120"/>
    </location>
</feature>
<proteinExistence type="inferred from homology"/>
<dbReference type="GO" id="GO:0005694">
    <property type="term" value="C:chromosome"/>
    <property type="evidence" value="ECO:0007669"/>
    <property type="project" value="TreeGrafter"/>
</dbReference>
<evidence type="ECO:0000256" key="5">
    <source>
        <dbReference type="ARBA" id="ARBA00025472"/>
    </source>
</evidence>
<dbReference type="EMBL" id="AXCJ01000001">
    <property type="protein sequence ID" value="ETO91790.1"/>
    <property type="molecule type" value="Genomic_DNA"/>
</dbReference>
<evidence type="ECO:0000313" key="7">
    <source>
        <dbReference type="EMBL" id="ETO91790.1"/>
    </source>
</evidence>
<evidence type="ECO:0000256" key="1">
    <source>
        <dbReference type="ARBA" id="ARBA00006295"/>
    </source>
</evidence>
<evidence type="ECO:0000259" key="6">
    <source>
        <dbReference type="SMART" id="SM00470"/>
    </source>
</evidence>
<dbReference type="Pfam" id="PF02195">
    <property type="entry name" value="ParB_N"/>
    <property type="match status" value="1"/>
</dbReference>
<protein>
    <recommendedName>
        <fullName evidence="2">Probable chromosome-partitioning protein ParB</fullName>
    </recommendedName>
</protein>
<organism evidence="7 8">
    <name type="scientific">Candidatus Xenolissoclinum pacificiensis L6</name>
    <dbReference type="NCBI Taxonomy" id="1401685"/>
    <lineage>
        <taxon>Bacteria</taxon>
        <taxon>Pseudomonadati</taxon>
        <taxon>Pseudomonadota</taxon>
        <taxon>Alphaproteobacteria</taxon>
        <taxon>Rickettsiales</taxon>
        <taxon>Anaplasmataceae</taxon>
        <taxon>Candidatus Xenolissoclinum</taxon>
    </lineage>
</organism>
<keyword evidence="3" id="KW-0159">Chromosome partition</keyword>
<evidence type="ECO:0000256" key="3">
    <source>
        <dbReference type="ARBA" id="ARBA00022829"/>
    </source>
</evidence>
<dbReference type="FunFam" id="3.90.1530.30:FF:000001">
    <property type="entry name" value="Chromosome partitioning protein ParB"/>
    <property type="match status" value="1"/>
</dbReference>
<dbReference type="STRING" id="1401685.P857_967"/>
<comment type="similarity">
    <text evidence="1">Belongs to the ParB family.</text>
</comment>
<dbReference type="InterPro" id="IPR036086">
    <property type="entry name" value="ParB/Sulfiredoxin_sf"/>
</dbReference>
<comment type="caution">
    <text evidence="7">The sequence shown here is derived from an EMBL/GenBank/DDBJ whole genome shotgun (WGS) entry which is preliminary data.</text>
</comment>
<dbReference type="InterPro" id="IPR041468">
    <property type="entry name" value="HTH_ParB/Spo0J"/>
</dbReference>
<sequence length="285" mass="32538">MHKSRLGKGLSSLIPVEPFPDSDQVDKFIIISIYKIIVNLEQPRKIFDETSLLELSESIKNYGVLQPIIVAPDENDCFKLIAGERRFRASKMAGINTIPAFVKQISDKKTQLEVSIIENIQRKDLNVIEEANAYQKLINQFNYTHQDLSNILQKSRSHITNLLRLLVLPNEIQSAIIDGKISMGHARALVNSENPQLYLTQILNNKLSVRKTESLIREKGKHENKEKQEKKLEKKDNLLKLEVLLSQKLGGMKVIIDEGTKQDSGTITIEFKNIEELNLLLKKFL</sequence>
<evidence type="ECO:0000256" key="4">
    <source>
        <dbReference type="ARBA" id="ARBA00023125"/>
    </source>
</evidence>
<dbReference type="SMART" id="SM00470">
    <property type="entry name" value="ParB"/>
    <property type="match status" value="1"/>
</dbReference>
<dbReference type="Gene3D" id="1.10.10.2830">
    <property type="match status" value="1"/>
</dbReference>
<dbReference type="InterPro" id="IPR050336">
    <property type="entry name" value="Chromosome_partition/occlusion"/>
</dbReference>